<gene>
    <name evidence="2" type="ORF">PARE0329_LOCUS111</name>
</gene>
<reference evidence="2" key="1">
    <citation type="submission" date="2021-01" db="EMBL/GenBank/DDBJ databases">
        <authorList>
            <person name="Corre E."/>
            <person name="Pelletier E."/>
            <person name="Niang G."/>
            <person name="Scheremetjew M."/>
            <person name="Finn R."/>
            <person name="Kale V."/>
            <person name="Holt S."/>
            <person name="Cochrane G."/>
            <person name="Meng A."/>
            <person name="Brown T."/>
            <person name="Cohen L."/>
        </authorList>
    </citation>
    <scope>NUCLEOTIDE SEQUENCE</scope>
    <source>
        <strain evidence="2">B593</strain>
    </source>
</reference>
<accession>A0A7R9ZTW0</accession>
<evidence type="ECO:0000256" key="1">
    <source>
        <dbReference type="SAM" id="MobiDB-lite"/>
    </source>
</evidence>
<protein>
    <submittedName>
        <fullName evidence="2">Uncharacterized protein</fullName>
    </submittedName>
</protein>
<feature type="region of interest" description="Disordered" evidence="1">
    <location>
        <begin position="23"/>
        <end position="49"/>
    </location>
</feature>
<dbReference type="AlphaFoldDB" id="A0A7R9ZTW0"/>
<dbReference type="EMBL" id="HBEH01000188">
    <property type="protein sequence ID" value="CAD8343476.1"/>
    <property type="molecule type" value="Transcribed_RNA"/>
</dbReference>
<feature type="compositionally biased region" description="Basic and acidic residues" evidence="1">
    <location>
        <begin position="23"/>
        <end position="32"/>
    </location>
</feature>
<proteinExistence type="predicted"/>
<organism evidence="2">
    <name type="scientific">Pseudo-nitzschia arenysensis</name>
    <dbReference type="NCBI Taxonomy" id="697910"/>
    <lineage>
        <taxon>Eukaryota</taxon>
        <taxon>Sar</taxon>
        <taxon>Stramenopiles</taxon>
        <taxon>Ochrophyta</taxon>
        <taxon>Bacillariophyta</taxon>
        <taxon>Bacillariophyceae</taxon>
        <taxon>Bacillariophycidae</taxon>
        <taxon>Bacillariales</taxon>
        <taxon>Bacillariaceae</taxon>
        <taxon>Pseudo-nitzschia</taxon>
    </lineage>
</organism>
<name>A0A7R9ZTW0_9STRA</name>
<evidence type="ECO:0000313" key="2">
    <source>
        <dbReference type="EMBL" id="CAD8343476.1"/>
    </source>
</evidence>
<sequence>MYEPEDKEVVYTEYLAYRERKAKEKADSERAVRNRVIKSEPSPQEHTKRHLIVEEEQKESNNTATTIAVDFTAESRLTATSRSTIDHNHFYLEMDSTSSNKDVVGNYHRSINDTERTDVAIVVSKKQVGDDTTTIYPAISSTLGKLRNV</sequence>